<dbReference type="InterPro" id="IPR036866">
    <property type="entry name" value="RibonucZ/Hydroxyglut_hydro"/>
</dbReference>
<dbReference type="PANTHER" id="PTHR11203:SF37">
    <property type="entry name" value="INTEGRATOR COMPLEX SUBUNIT 11"/>
    <property type="match status" value="1"/>
</dbReference>
<dbReference type="PANTHER" id="PTHR11203">
    <property type="entry name" value="CLEAVAGE AND POLYADENYLATION SPECIFICITY FACTOR FAMILY MEMBER"/>
    <property type="match status" value="1"/>
</dbReference>
<accession>A0AAF0IAL6</accession>
<dbReference type="KEGG" id="oyw:OdinLCB4_004660"/>
<dbReference type="Proteomes" id="UP000186851">
    <property type="component" value="Chromosome"/>
</dbReference>
<dbReference type="InterPro" id="IPR011108">
    <property type="entry name" value="RMMBL"/>
</dbReference>
<proteinExistence type="predicted"/>
<dbReference type="AlphaFoldDB" id="A0AAF0IAL6"/>
<feature type="domain" description="Metallo-beta-lactamase" evidence="1">
    <location>
        <begin position="5"/>
        <end position="158"/>
    </location>
</feature>
<dbReference type="Pfam" id="PF07521">
    <property type="entry name" value="RMMBL"/>
    <property type="match status" value="1"/>
</dbReference>
<dbReference type="EMBL" id="CP091871">
    <property type="protein sequence ID" value="WEU39774.1"/>
    <property type="molecule type" value="Genomic_DNA"/>
</dbReference>
<dbReference type="InterPro" id="IPR050698">
    <property type="entry name" value="MBL"/>
</dbReference>
<sequence length="335" mass="38233">MKLIRDNGLVVEKENKKIAIDPQSRLSGSDLTLISHAHIDHIQGLNRDSSILSSRETYEILKLRAHQPLNCIQLALRQLYEDDDIKITPYNSGHVLGSFQFLIESDEESILYSSDINCVKSLTTLPAESVEADTLILESTYGRPEYSLPPREDVYAEIVEWCVKTLNRGRIPVFKAYSLGKSQELIKLMNSYLHVPVIVDSSVAFISRVYNENGMRLNFINQQEEEAQELLKEKSCILIISSFQANSFLFERDVFEFAFTSGWALKFKPKNFSAAFPLSSHADYYQLLKFVEACAPRKVYTFHGYAEDLAKAIKAKLNIDAQPVYEIPQRKLSEF</sequence>
<name>A0AAF0IAL6_ODILC</name>
<dbReference type="SUPFAM" id="SSF56281">
    <property type="entry name" value="Metallo-hydrolase/oxidoreductase"/>
    <property type="match status" value="1"/>
</dbReference>
<gene>
    <name evidence="2" type="ORF">OdinLCB4_004660</name>
</gene>
<dbReference type="Gene3D" id="3.60.15.10">
    <property type="entry name" value="Ribonuclease Z/Hydroxyacylglutathione hydrolase-like"/>
    <property type="match status" value="1"/>
</dbReference>
<evidence type="ECO:0000313" key="3">
    <source>
        <dbReference type="Proteomes" id="UP000186851"/>
    </source>
</evidence>
<dbReference type="GO" id="GO:0004521">
    <property type="term" value="F:RNA endonuclease activity"/>
    <property type="evidence" value="ECO:0007669"/>
    <property type="project" value="TreeGrafter"/>
</dbReference>
<evidence type="ECO:0000259" key="1">
    <source>
        <dbReference type="SMART" id="SM00849"/>
    </source>
</evidence>
<evidence type="ECO:0000313" key="2">
    <source>
        <dbReference type="EMBL" id="WEU39774.1"/>
    </source>
</evidence>
<dbReference type="InterPro" id="IPR001279">
    <property type="entry name" value="Metallo-B-lactamas"/>
</dbReference>
<reference evidence="2" key="2">
    <citation type="journal article" date="2022" name="Nat. Microbiol.">
        <title>A closed Candidatus Odinarchaeum chromosome exposes Asgard archaeal viruses.</title>
        <authorList>
            <person name="Tamarit D."/>
            <person name="Caceres E.F."/>
            <person name="Krupovic M."/>
            <person name="Nijland R."/>
            <person name="Eme L."/>
            <person name="Robinson N.P."/>
            <person name="Ettema T.J.G."/>
        </authorList>
    </citation>
    <scope>NUCLEOTIDE SEQUENCE</scope>
    <source>
        <strain evidence="2">LCB_4</strain>
    </source>
</reference>
<reference evidence="2" key="1">
    <citation type="journal article" date="2017" name="Nature">
        <title>Asgard archaea illuminate the origin of eukaryotic cellular complexity.</title>
        <authorList>
            <person name="Zaremba-Niedzwiedzka K."/>
            <person name="Caceres E.F."/>
            <person name="Saw J.H."/>
            <person name="Backstrom D."/>
            <person name="Juzokaite L."/>
            <person name="Vancaester E."/>
            <person name="Seitz K.W."/>
            <person name="Anantharaman K."/>
            <person name="Starnawski P."/>
            <person name="Kjeldsen K.U."/>
            <person name="Scott M.B."/>
            <person name="Nunoura T."/>
            <person name="Banfield J.F."/>
            <person name="Schramm A."/>
            <person name="Baker B.J."/>
            <person name="Spang A."/>
            <person name="Ettema T.J.G."/>
        </authorList>
    </citation>
    <scope>NUCLEOTIDE SEQUENCE</scope>
    <source>
        <strain evidence="2">LCB_4</strain>
    </source>
</reference>
<organism evidence="2 3">
    <name type="scientific">Odinarchaeota yellowstonii (strain LCB_4)</name>
    <dbReference type="NCBI Taxonomy" id="1841599"/>
    <lineage>
        <taxon>Archaea</taxon>
        <taxon>Promethearchaeati</taxon>
        <taxon>Candidatus Odinarchaeota</taxon>
        <taxon>Candidatus Odinarchaeia</taxon>
        <taxon>Candidatus Odinarchaeales</taxon>
        <taxon>Candidatus Odinarchaeaceae</taxon>
        <taxon>Candidatus Odinarchaeum</taxon>
    </lineage>
</organism>
<protein>
    <submittedName>
        <fullName evidence="2">MBL fold metallo-hydrolase</fullName>
    </submittedName>
</protein>
<dbReference type="SMART" id="SM00849">
    <property type="entry name" value="Lactamase_B"/>
    <property type="match status" value="1"/>
</dbReference>
<dbReference type="Pfam" id="PF12706">
    <property type="entry name" value="Lactamase_B_2"/>
    <property type="match status" value="1"/>
</dbReference>